<sequence>MTIPQVAKLIERSPSTLQRLEKGESGRIRMVDIRELCKVLDADETMTAALIGLAQQANVKCWWHEFGNLIPNDFDVYLGLESAAVQLNSYSPDAVIGLLQHPDYARVLIRAVHPDISAEELDQRIYLKQRRQTLITRKRGAARPEVVLGEAALRRVVGSGKVMARQLKHLADIGTLPNVSIRVLPFSAGIPLGDPLGLFTILSFGTDAKGQDVEPPVVYLENFTGDMYLEKPADVQRYYEAHKALQHAALDEKASRDLFRQVAREHCA</sequence>
<dbReference type="GO" id="GO:0003677">
    <property type="term" value="F:DNA binding"/>
    <property type="evidence" value="ECO:0007669"/>
    <property type="project" value="UniProtKB-KW"/>
</dbReference>
<dbReference type="eggNOG" id="COG1396">
    <property type="taxonomic scope" value="Bacteria"/>
</dbReference>
<dbReference type="CDD" id="cd00093">
    <property type="entry name" value="HTH_XRE"/>
    <property type="match status" value="1"/>
</dbReference>
<dbReference type="STRING" id="1127134.NOCYR_0060"/>
<proteinExistence type="predicted"/>
<dbReference type="AlphaFoldDB" id="H6R6B1"/>
<dbReference type="InterPro" id="IPR001387">
    <property type="entry name" value="Cro/C1-type_HTH"/>
</dbReference>
<evidence type="ECO:0000313" key="2">
    <source>
        <dbReference type="EMBL" id="CCF60884.1"/>
    </source>
</evidence>
<keyword evidence="3" id="KW-1185">Reference proteome</keyword>
<dbReference type="KEGG" id="ncy:NOCYR_0060"/>
<reference evidence="2 3" key="1">
    <citation type="journal article" date="2012" name="J. Bacteriol.">
        <title>Genome sequence of the human- and animal-pathogenic strain Nocardia cyriacigeorgica GUH-2.</title>
        <authorList>
            <person name="Zoropogui A."/>
            <person name="Pujic P."/>
            <person name="Normand P."/>
            <person name="Barbe V."/>
            <person name="Beaman B."/>
            <person name="Beaman L."/>
            <person name="Boiron P."/>
            <person name="Colinon C."/>
            <person name="Deredjian A."/>
            <person name="Graindorge A."/>
            <person name="Mangenot S."/>
            <person name="Nazaret S."/>
            <person name="Neto M."/>
            <person name="Petit S."/>
            <person name="Roche D."/>
            <person name="Vallenet D."/>
            <person name="Rodriguez-Nava V."/>
            <person name="Richard Y."/>
            <person name="Cournoyer B."/>
            <person name="Blaha D."/>
        </authorList>
    </citation>
    <scope>NUCLEOTIDE SEQUENCE [LARGE SCALE GENOMIC DNA]</scope>
    <source>
        <strain evidence="2 3">GUH-2</strain>
    </source>
</reference>
<accession>H6R6B1</accession>
<keyword evidence="2" id="KW-0238">DNA-binding</keyword>
<protein>
    <submittedName>
        <fullName evidence="2">Putative DNA-binding protein</fullName>
    </submittedName>
</protein>
<dbReference type="Proteomes" id="UP000008190">
    <property type="component" value="Chromosome"/>
</dbReference>
<dbReference type="EMBL" id="FO082843">
    <property type="protein sequence ID" value="CCF60884.1"/>
    <property type="molecule type" value="Genomic_DNA"/>
</dbReference>
<dbReference type="InterPro" id="IPR043917">
    <property type="entry name" value="DUF5753"/>
</dbReference>
<evidence type="ECO:0000313" key="3">
    <source>
        <dbReference type="Proteomes" id="UP000008190"/>
    </source>
</evidence>
<evidence type="ECO:0000259" key="1">
    <source>
        <dbReference type="Pfam" id="PF19054"/>
    </source>
</evidence>
<feature type="domain" description="DUF5753" evidence="1">
    <location>
        <begin position="76"/>
        <end position="260"/>
    </location>
</feature>
<dbReference type="HOGENOM" id="CLU_055817_1_1_11"/>
<dbReference type="Pfam" id="PF13560">
    <property type="entry name" value="HTH_31"/>
    <property type="match status" value="1"/>
</dbReference>
<gene>
    <name evidence="2" type="ordered locus">NOCYR_0060</name>
</gene>
<dbReference type="Pfam" id="PF19054">
    <property type="entry name" value="DUF5753"/>
    <property type="match status" value="1"/>
</dbReference>
<organism evidence="2 3">
    <name type="scientific">Nocardia cyriacigeorgica (strain GUH-2)</name>
    <dbReference type="NCBI Taxonomy" id="1127134"/>
    <lineage>
        <taxon>Bacteria</taxon>
        <taxon>Bacillati</taxon>
        <taxon>Actinomycetota</taxon>
        <taxon>Actinomycetes</taxon>
        <taxon>Mycobacteriales</taxon>
        <taxon>Nocardiaceae</taxon>
        <taxon>Nocardia</taxon>
    </lineage>
</organism>
<name>H6R6B1_NOCCG</name>